<dbReference type="GO" id="GO:0000132">
    <property type="term" value="P:establishment of mitotic spindle orientation"/>
    <property type="evidence" value="ECO:0007669"/>
    <property type="project" value="TreeGrafter"/>
</dbReference>
<dbReference type="STRING" id="743788.S8F858"/>
<name>S8F858_FOMSC</name>
<feature type="compositionally biased region" description="Low complexity" evidence="14">
    <location>
        <begin position="165"/>
        <end position="180"/>
    </location>
</feature>
<evidence type="ECO:0000256" key="9">
    <source>
        <dbReference type="ARBA" id="ARBA00023017"/>
    </source>
</evidence>
<evidence type="ECO:0000256" key="14">
    <source>
        <dbReference type="SAM" id="MobiDB-lite"/>
    </source>
</evidence>
<keyword evidence="12" id="KW-0131">Cell cycle</keyword>
<evidence type="ECO:0000256" key="3">
    <source>
        <dbReference type="ARBA" id="ARBA00004544"/>
    </source>
</evidence>
<dbReference type="HOGENOM" id="CLU_002523_2_0_1"/>
<keyword evidence="10 13" id="KW-0175">Coiled coil</keyword>
<dbReference type="Pfam" id="PF12455">
    <property type="entry name" value="Dynactin"/>
    <property type="match status" value="1"/>
</dbReference>
<feature type="coiled-coil region" evidence="13">
    <location>
        <begin position="308"/>
        <end position="593"/>
    </location>
</feature>
<feature type="region of interest" description="Disordered" evidence="14">
    <location>
        <begin position="82"/>
        <end position="269"/>
    </location>
</feature>
<dbReference type="InterPro" id="IPR022157">
    <property type="entry name" value="Dynactin"/>
</dbReference>
<dbReference type="Proteomes" id="UP000015241">
    <property type="component" value="Unassembled WGS sequence"/>
</dbReference>
<dbReference type="InParanoid" id="S8F858"/>
<dbReference type="GO" id="GO:0000743">
    <property type="term" value="P:nuclear migration involved in conjugation with cellular fusion"/>
    <property type="evidence" value="ECO:0007669"/>
    <property type="project" value="TreeGrafter"/>
</dbReference>
<dbReference type="GO" id="GO:0005874">
    <property type="term" value="C:microtubule"/>
    <property type="evidence" value="ECO:0007669"/>
    <property type="project" value="UniProtKB-KW"/>
</dbReference>
<dbReference type="Gene3D" id="2.30.30.190">
    <property type="entry name" value="CAP Gly-rich-like domain"/>
    <property type="match status" value="1"/>
</dbReference>
<dbReference type="InterPro" id="IPR036859">
    <property type="entry name" value="CAP-Gly_dom_sf"/>
</dbReference>
<reference evidence="16 17" key="1">
    <citation type="journal article" date="2012" name="Science">
        <title>The Paleozoic origin of enzymatic lignin decomposition reconstructed from 31 fungal genomes.</title>
        <authorList>
            <person name="Floudas D."/>
            <person name="Binder M."/>
            <person name="Riley R."/>
            <person name="Barry K."/>
            <person name="Blanchette R.A."/>
            <person name="Henrissat B."/>
            <person name="Martinez A.T."/>
            <person name="Otillar R."/>
            <person name="Spatafora J.W."/>
            <person name="Yadav J.S."/>
            <person name="Aerts A."/>
            <person name="Benoit I."/>
            <person name="Boyd A."/>
            <person name="Carlson A."/>
            <person name="Copeland A."/>
            <person name="Coutinho P.M."/>
            <person name="de Vries R.P."/>
            <person name="Ferreira P."/>
            <person name="Findley K."/>
            <person name="Foster B."/>
            <person name="Gaskell J."/>
            <person name="Glotzer D."/>
            <person name="Gorecki P."/>
            <person name="Heitman J."/>
            <person name="Hesse C."/>
            <person name="Hori C."/>
            <person name="Igarashi K."/>
            <person name="Jurgens J.A."/>
            <person name="Kallen N."/>
            <person name="Kersten P."/>
            <person name="Kohler A."/>
            <person name="Kuees U."/>
            <person name="Kumar T.K.A."/>
            <person name="Kuo A."/>
            <person name="LaButti K."/>
            <person name="Larrondo L.F."/>
            <person name="Lindquist E."/>
            <person name="Ling A."/>
            <person name="Lombard V."/>
            <person name="Lucas S."/>
            <person name="Lundell T."/>
            <person name="Martin R."/>
            <person name="McLaughlin D.J."/>
            <person name="Morgenstern I."/>
            <person name="Morin E."/>
            <person name="Murat C."/>
            <person name="Nagy L.G."/>
            <person name="Nolan M."/>
            <person name="Ohm R.A."/>
            <person name="Patyshakuliyeva A."/>
            <person name="Rokas A."/>
            <person name="Ruiz-Duenas F.J."/>
            <person name="Sabat G."/>
            <person name="Salamov A."/>
            <person name="Samejima M."/>
            <person name="Schmutz J."/>
            <person name="Slot J.C."/>
            <person name="St John F."/>
            <person name="Stenlid J."/>
            <person name="Sun H."/>
            <person name="Sun S."/>
            <person name="Syed K."/>
            <person name="Tsang A."/>
            <person name="Wiebenga A."/>
            <person name="Young D."/>
            <person name="Pisabarro A."/>
            <person name="Eastwood D.C."/>
            <person name="Martin F."/>
            <person name="Cullen D."/>
            <person name="Grigoriev I.V."/>
            <person name="Hibbett D.S."/>
        </authorList>
    </citation>
    <scope>NUCLEOTIDE SEQUENCE</scope>
    <source>
        <strain evidence="17">FP-58527</strain>
    </source>
</reference>
<dbReference type="OrthoDB" id="2130750at2759"/>
<dbReference type="GO" id="GO:0051286">
    <property type="term" value="C:cell tip"/>
    <property type="evidence" value="ECO:0007669"/>
    <property type="project" value="TreeGrafter"/>
</dbReference>
<dbReference type="InterPro" id="IPR000938">
    <property type="entry name" value="CAP-Gly_domain"/>
</dbReference>
<dbReference type="GO" id="GO:0005816">
    <property type="term" value="C:spindle pole body"/>
    <property type="evidence" value="ECO:0007669"/>
    <property type="project" value="TreeGrafter"/>
</dbReference>
<keyword evidence="8" id="KW-0498">Mitosis</keyword>
<evidence type="ECO:0000313" key="16">
    <source>
        <dbReference type="EMBL" id="EPS97825.1"/>
    </source>
</evidence>
<keyword evidence="6" id="KW-0132">Cell division</keyword>
<evidence type="ECO:0000256" key="11">
    <source>
        <dbReference type="ARBA" id="ARBA00023212"/>
    </source>
</evidence>
<evidence type="ECO:0000256" key="2">
    <source>
        <dbReference type="ARBA" id="ARBA00004186"/>
    </source>
</evidence>
<dbReference type="SUPFAM" id="SSF74924">
    <property type="entry name" value="Cap-Gly domain"/>
    <property type="match status" value="1"/>
</dbReference>
<proteinExistence type="inferred from homology"/>
<feature type="region of interest" description="Disordered" evidence="14">
    <location>
        <begin position="1156"/>
        <end position="1190"/>
    </location>
</feature>
<keyword evidence="7" id="KW-0493">Microtubule</keyword>
<evidence type="ECO:0000313" key="17">
    <source>
        <dbReference type="Proteomes" id="UP000015241"/>
    </source>
</evidence>
<evidence type="ECO:0000256" key="10">
    <source>
        <dbReference type="ARBA" id="ARBA00023054"/>
    </source>
</evidence>
<dbReference type="PANTHER" id="PTHR18916">
    <property type="entry name" value="DYNACTIN 1-RELATED MICROTUBULE-BINDING"/>
    <property type="match status" value="1"/>
</dbReference>
<dbReference type="GO" id="GO:0005819">
    <property type="term" value="C:spindle"/>
    <property type="evidence" value="ECO:0007669"/>
    <property type="project" value="UniProtKB-SubCell"/>
</dbReference>
<feature type="compositionally biased region" description="Low complexity" evidence="14">
    <location>
        <begin position="125"/>
        <end position="148"/>
    </location>
</feature>
<evidence type="ECO:0000259" key="15">
    <source>
        <dbReference type="PROSITE" id="PS50245"/>
    </source>
</evidence>
<evidence type="ECO:0000256" key="5">
    <source>
        <dbReference type="ARBA" id="ARBA00022490"/>
    </source>
</evidence>
<dbReference type="AlphaFoldDB" id="S8F858"/>
<dbReference type="GO" id="GO:0051301">
    <property type="term" value="P:cell division"/>
    <property type="evidence" value="ECO:0007669"/>
    <property type="project" value="UniProtKB-KW"/>
</dbReference>
<evidence type="ECO:0000256" key="8">
    <source>
        <dbReference type="ARBA" id="ARBA00022776"/>
    </source>
</evidence>
<feature type="domain" description="CAP-Gly" evidence="15">
    <location>
        <begin position="27"/>
        <end position="69"/>
    </location>
</feature>
<evidence type="ECO:0000256" key="13">
    <source>
        <dbReference type="SAM" id="Coils"/>
    </source>
</evidence>
<keyword evidence="9" id="KW-0243">Dynein</keyword>
<dbReference type="SMART" id="SM01052">
    <property type="entry name" value="CAP_GLY"/>
    <property type="match status" value="1"/>
</dbReference>
<evidence type="ECO:0000256" key="4">
    <source>
        <dbReference type="ARBA" id="ARBA00011010"/>
    </source>
</evidence>
<accession>S8F858</accession>
<comment type="subcellular location">
    <subcellularLocation>
        <location evidence="3">Cytoplasm</location>
        <location evidence="3">Cell cortex</location>
    </subcellularLocation>
    <subcellularLocation>
        <location evidence="1">Cytoplasm</location>
        <location evidence="1">Cytoskeleton</location>
        <location evidence="1">Microtubule organizing center</location>
        <location evidence="1">Centrosome</location>
        <location evidence="1">Centriole</location>
    </subcellularLocation>
    <subcellularLocation>
        <location evidence="2">Cytoplasm</location>
        <location evidence="2">Cytoskeleton</location>
        <location evidence="2">Spindle</location>
    </subcellularLocation>
</comment>
<feature type="compositionally biased region" description="Polar residues" evidence="14">
    <location>
        <begin position="181"/>
        <end position="199"/>
    </location>
</feature>
<keyword evidence="17" id="KW-1185">Reference proteome</keyword>
<comment type="similarity">
    <text evidence="4">Belongs to the dynactin 150 kDa subunit family.</text>
</comment>
<evidence type="ECO:0000256" key="7">
    <source>
        <dbReference type="ARBA" id="ARBA00022701"/>
    </source>
</evidence>
<dbReference type="GO" id="GO:0005814">
    <property type="term" value="C:centriole"/>
    <property type="evidence" value="ECO:0007669"/>
    <property type="project" value="UniProtKB-SubCell"/>
</dbReference>
<protein>
    <recommendedName>
        <fullName evidence="15">CAP-Gly domain-containing protein</fullName>
    </recommendedName>
</protein>
<dbReference type="Pfam" id="PF01302">
    <property type="entry name" value="CAP_GLY"/>
    <property type="match status" value="1"/>
</dbReference>
<organism evidence="16 17">
    <name type="scientific">Fomitopsis schrenkii</name>
    <name type="common">Brown rot fungus</name>
    <dbReference type="NCBI Taxonomy" id="2126942"/>
    <lineage>
        <taxon>Eukaryota</taxon>
        <taxon>Fungi</taxon>
        <taxon>Dikarya</taxon>
        <taxon>Basidiomycota</taxon>
        <taxon>Agaricomycotina</taxon>
        <taxon>Agaricomycetes</taxon>
        <taxon>Polyporales</taxon>
        <taxon>Fomitopsis</taxon>
    </lineage>
</organism>
<feature type="region of interest" description="Disordered" evidence="14">
    <location>
        <begin position="1087"/>
        <end position="1109"/>
    </location>
</feature>
<dbReference type="GO" id="GO:0030286">
    <property type="term" value="C:dynein complex"/>
    <property type="evidence" value="ECO:0007669"/>
    <property type="project" value="UniProtKB-KW"/>
</dbReference>
<evidence type="ECO:0000256" key="12">
    <source>
        <dbReference type="ARBA" id="ARBA00023306"/>
    </source>
</evidence>
<evidence type="ECO:0000256" key="6">
    <source>
        <dbReference type="ARBA" id="ARBA00022618"/>
    </source>
</evidence>
<dbReference type="PANTHER" id="PTHR18916:SF6">
    <property type="entry name" value="DYNACTIN SUBUNIT 1"/>
    <property type="match status" value="1"/>
</dbReference>
<dbReference type="eggNOG" id="KOG0971">
    <property type="taxonomic scope" value="Eukaryota"/>
</dbReference>
<keyword evidence="11" id="KW-0206">Cytoskeleton</keyword>
<keyword evidence="5" id="KW-0963">Cytoplasm</keyword>
<dbReference type="PROSITE" id="PS00845">
    <property type="entry name" value="CAP_GLY_1"/>
    <property type="match status" value="1"/>
</dbReference>
<sequence length="1269" mass="140175">MAAVTRDPPLGARVEVPPGRGVVRFCGATSFSQGKWVGIELNEQNGKNDGTVQGIKYFACKPGHGVFVRPSQVKVVADSPVATPSVTRPGLGHARTGSTGLARVPSARLAPASPGRTAPSSPGRTAPSSPGRTAASSPRAASPAKPSGLVTSPLAPRLGSPTKRTPPSLSARAPPSRRSSINPGSAVSPTLNRQGSFESAQGDGPARPFAKGLTPSPMLTTGHAPQPPSSLRRVSGDSEEPQSPVILQEPDRPSTPAKPPAPQPIDDTELQELRAKVRVLEAKRADDARHVRELETRLSEAESFVALRPKLQAKLQQQQTELIATRRELADAQQLAGLADNRVVDAQEQLEMAMLDKEMAEERAELAEAELEEVKEKLAVVEVELQVVREGGGEGSEGAENTVKQSLAYVQLERQNERLKEALVRLRDITSESETENRKRIADMEKDISTLDELQVQHDEALYKLANAEVQVEELKMQLDDALGAEEMLVQLTERNLMLGEKIEEMRITIEDLEALKELNDELEENHVETEKAMQEEIEAKETQIRDQTAKIASLEEACQDLEGTIVRFRELVVQLQTELDTLRSETQVAQQESVSAASQTATMMSLNLKLQSSASKNQARHIDLEVKRIEAREAQELLSIIQPYLPQVYVESDTDATSCYLFFQRLAAKLDLINTAAAQNHNLPESLNGAVSGVLVGVCEMRGRLSSLSTTCKRFASILRRCDVESFLNIGRMYPDIAPMEKRIDMHIDLLRREEFRDAECVTDAAKMQAQFDHLAETYFGGYEFDLGEREHGMALSCDHDLEMFAAAVGYVKTSVAAILKDEDVELNLGELEPETVFFEPLQKLLNQSRSARVLSKKLTKRLEELTLDSSALKAQIVPQLQALADLTPELVNFGFGLAQQVMPYLNEKVRGDKEQFKLSNVLAFVQQSATASVGQRNKDDASSWELVANFISQVMQEANKLMPAAMEHEHVLKLSGTAPWVLRVAEIKAATAVNVEAERKVAQLNDEMQALARTLRARDQQIQESGIKIELMERRMEASKKQGDAIVDLENELMKARKQERAYEEAMEQLQADLDALEQDNAKLKTAVSTTESKPAGPQPTEQETVAVEGSLETSYLLEQIDALRGTVRFLRTENSYLRGQDLLREIEALPPLHEPISREPTPPLVPSTLSDSDDSDSDEPSPPPTLRTLSAESKLLYREVIKYTSSPRVVDLSVMRAKREGEKPHKHWMPKEKTPAYQVLKRKMEGEKLGRRLQGLLERTSALAAR</sequence>
<dbReference type="PROSITE" id="PS50245">
    <property type="entry name" value="CAP_GLY_2"/>
    <property type="match status" value="1"/>
</dbReference>
<dbReference type="EMBL" id="KE504172">
    <property type="protein sequence ID" value="EPS97825.1"/>
    <property type="molecule type" value="Genomic_DNA"/>
</dbReference>
<gene>
    <name evidence="16" type="ORF">FOMPIDRAFT_1052052</name>
</gene>
<evidence type="ECO:0000256" key="1">
    <source>
        <dbReference type="ARBA" id="ARBA00004114"/>
    </source>
</evidence>